<sequence>MSTHREQGFRRAPENNPQWLDIPPRRAFVIHEKAAGSLRDQSVPHEENPTDMQQPKVEDEEAKQVGKVEPKPSKQPYISFLKDFVDPVHPNYPESVHTFVSEWLEAVCSAADAGFY</sequence>
<feature type="region of interest" description="Disordered" evidence="1">
    <location>
        <begin position="1"/>
        <end position="22"/>
    </location>
</feature>
<reference evidence="2" key="1">
    <citation type="journal article" date="2020" name="Stud. Mycol.">
        <title>101 Dothideomycetes genomes: a test case for predicting lifestyles and emergence of pathogens.</title>
        <authorList>
            <person name="Haridas S."/>
            <person name="Albert R."/>
            <person name="Binder M."/>
            <person name="Bloem J."/>
            <person name="Labutti K."/>
            <person name="Salamov A."/>
            <person name="Andreopoulos B."/>
            <person name="Baker S."/>
            <person name="Barry K."/>
            <person name="Bills G."/>
            <person name="Bluhm B."/>
            <person name="Cannon C."/>
            <person name="Castanera R."/>
            <person name="Culley D."/>
            <person name="Daum C."/>
            <person name="Ezra D."/>
            <person name="Gonzalez J."/>
            <person name="Henrissat B."/>
            <person name="Kuo A."/>
            <person name="Liang C."/>
            <person name="Lipzen A."/>
            <person name="Lutzoni F."/>
            <person name="Magnuson J."/>
            <person name="Mondo S."/>
            <person name="Nolan M."/>
            <person name="Ohm R."/>
            <person name="Pangilinan J."/>
            <person name="Park H.-J."/>
            <person name="Ramirez L."/>
            <person name="Alfaro M."/>
            <person name="Sun H."/>
            <person name="Tritt A."/>
            <person name="Yoshinaga Y."/>
            <person name="Zwiers L.-H."/>
            <person name="Turgeon B."/>
            <person name="Goodwin S."/>
            <person name="Spatafora J."/>
            <person name="Crous P."/>
            <person name="Grigoriev I."/>
        </authorList>
    </citation>
    <scope>NUCLEOTIDE SEQUENCE</scope>
    <source>
        <strain evidence="2">ATCC 16933</strain>
    </source>
</reference>
<feature type="region of interest" description="Disordered" evidence="1">
    <location>
        <begin position="34"/>
        <end position="74"/>
    </location>
</feature>
<accession>A0A6A6NTP8</accession>
<feature type="compositionally biased region" description="Basic and acidic residues" evidence="1">
    <location>
        <begin position="62"/>
        <end position="72"/>
    </location>
</feature>
<proteinExistence type="predicted"/>
<evidence type="ECO:0000313" key="2">
    <source>
        <dbReference type="EMBL" id="KAF2455121.1"/>
    </source>
</evidence>
<evidence type="ECO:0000313" key="3">
    <source>
        <dbReference type="Proteomes" id="UP000799766"/>
    </source>
</evidence>
<dbReference type="Proteomes" id="UP000799766">
    <property type="component" value="Unassembled WGS sequence"/>
</dbReference>
<evidence type="ECO:0000256" key="1">
    <source>
        <dbReference type="SAM" id="MobiDB-lite"/>
    </source>
</evidence>
<keyword evidence="3" id="KW-1185">Reference proteome</keyword>
<dbReference type="AlphaFoldDB" id="A0A6A6NTP8"/>
<organism evidence="2 3">
    <name type="scientific">Lineolata rhizophorae</name>
    <dbReference type="NCBI Taxonomy" id="578093"/>
    <lineage>
        <taxon>Eukaryota</taxon>
        <taxon>Fungi</taxon>
        <taxon>Dikarya</taxon>
        <taxon>Ascomycota</taxon>
        <taxon>Pezizomycotina</taxon>
        <taxon>Dothideomycetes</taxon>
        <taxon>Dothideomycetes incertae sedis</taxon>
        <taxon>Lineolatales</taxon>
        <taxon>Lineolataceae</taxon>
        <taxon>Lineolata</taxon>
    </lineage>
</organism>
<dbReference type="EMBL" id="MU001688">
    <property type="protein sequence ID" value="KAF2455121.1"/>
    <property type="molecule type" value="Genomic_DNA"/>
</dbReference>
<feature type="compositionally biased region" description="Basic and acidic residues" evidence="1">
    <location>
        <begin position="1"/>
        <end position="13"/>
    </location>
</feature>
<gene>
    <name evidence="2" type="ORF">BDY21DRAFT_365735</name>
</gene>
<name>A0A6A6NTP8_9PEZI</name>
<protein>
    <submittedName>
        <fullName evidence="2">Uncharacterized protein</fullName>
    </submittedName>
</protein>